<proteinExistence type="predicted"/>
<organism evidence="1">
    <name type="scientific">uncultured Dysgonomonas sp</name>
    <dbReference type="NCBI Taxonomy" id="206096"/>
    <lineage>
        <taxon>Bacteria</taxon>
        <taxon>Pseudomonadati</taxon>
        <taxon>Bacteroidota</taxon>
        <taxon>Bacteroidia</taxon>
        <taxon>Bacteroidales</taxon>
        <taxon>Dysgonomonadaceae</taxon>
        <taxon>Dysgonomonas</taxon>
        <taxon>environmental samples</taxon>
    </lineage>
</organism>
<reference evidence="1" key="1">
    <citation type="submission" date="2016-04" db="EMBL/GenBank/DDBJ databases">
        <authorList>
            <person name="Evans L.H."/>
            <person name="Alamgir A."/>
            <person name="Owens N."/>
            <person name="Weber N.D."/>
            <person name="Virtaneva K."/>
            <person name="Barbian K."/>
            <person name="Babar A."/>
            <person name="Rosenke K."/>
        </authorList>
    </citation>
    <scope>NUCLEOTIDE SEQUENCE</scope>
    <source>
        <strain evidence="1">86-1</strain>
    </source>
</reference>
<gene>
    <name evidence="1" type="ORF">KL86DYS1_20356</name>
</gene>
<dbReference type="InterPro" id="IPR043741">
    <property type="entry name" value="DUF5686"/>
</dbReference>
<accession>A0A212JNN8</accession>
<name>A0A212JNN8_9BACT</name>
<dbReference type="Pfam" id="PF18939">
    <property type="entry name" value="DUF5686"/>
    <property type="match status" value="1"/>
</dbReference>
<evidence type="ECO:0000313" key="1">
    <source>
        <dbReference type="EMBL" id="SBW01053.1"/>
    </source>
</evidence>
<dbReference type="AlphaFoldDB" id="A0A212JNN8"/>
<dbReference type="EMBL" id="FLUM01000002">
    <property type="protein sequence ID" value="SBW01053.1"/>
    <property type="molecule type" value="Genomic_DNA"/>
</dbReference>
<protein>
    <submittedName>
        <fullName evidence="1">Uncharacterized protein</fullName>
    </submittedName>
</protein>
<sequence>MFQISLKEGNYSLICQYPGYKEISDSIFISKGNSLNRIYKLEKDTLFIDSITEKQNEYQANTIIRNCINSVSKDMESVLYYNVSHYIRGQMIINEVSDFIDNTSYKLDRRYLSSLKGHVISTEIYGNTQAIEPGSYKINIEGYQGYIPRIFTEKGLFDFFKESIYTENYNGFVSPLSSNAFKYYRFEYGGYYKSTDTKIYKIKVNAKFNNPDLINGYLFIKEEGWNINYVILNTDKNGLKSSITISYNQLQPITIYNDIAFRMVGVKGSVEYYSGLKLNNVDEKREFHANKQKNSSEYIIDTCANKRDSSFWNKVRLQPIGSNFLEQISDTMNLRNRRPDLSKFIIAKLLLGGYLIGNDTSKISLKYNGVKMIFRDYNYVDGFWLGNRFNLKVQFDNNTNIEALPYIYCATARKRLLGGNDIMYNYNLKKKGQFTVSFGTRSEDFNNLSLTRYQNYFNSLILGENTNFFYQHDFLYFNNSIHLNPKIKAFISFGIDKRSGLNNYTDFNILNRNKIQPNIFPNSRFDRTYYSLGFLYSPYSNYTITEAVDMHNKKVTPVFNIEYQEGFSSWQVNNSKYQKLKGGISHNIPIDYFNSIDYKIEAGTYIKTDHNMHFTDYQHFGASDMILNLNSLFDSFLLLDNYQLQTNRYWINMFLNYSGRYVFLKHIPFLQRSPFTENIHLKTLFTPDSKSYVEAGYSISFNRFLGLGAFTSFHNIEGCKFGIQFSFNIRSLKLE</sequence>